<dbReference type="GO" id="GO:0005886">
    <property type="term" value="C:plasma membrane"/>
    <property type="evidence" value="ECO:0007669"/>
    <property type="project" value="UniProtKB-SubCell"/>
</dbReference>
<dbReference type="InterPro" id="IPR022924">
    <property type="entry name" value="Cardiolipin_synthase"/>
</dbReference>
<keyword evidence="10 12" id="KW-0594">Phospholipid biosynthesis</keyword>
<evidence type="ECO:0000256" key="4">
    <source>
        <dbReference type="ARBA" id="ARBA00022679"/>
    </source>
</evidence>
<proteinExistence type="inferred from homology"/>
<feature type="active site" evidence="12">
    <location>
        <position position="399"/>
    </location>
</feature>
<feature type="active site" evidence="12">
    <location>
        <position position="223"/>
    </location>
</feature>
<feature type="transmembrane region" description="Helical" evidence="12">
    <location>
        <begin position="7"/>
        <end position="24"/>
    </location>
</feature>
<evidence type="ECO:0000256" key="1">
    <source>
        <dbReference type="ARBA" id="ARBA00004651"/>
    </source>
</evidence>
<keyword evidence="5 12" id="KW-0812">Transmembrane</keyword>
<dbReference type="InterPro" id="IPR030874">
    <property type="entry name" value="Cardiolipin_synth_Firmi"/>
</dbReference>
<keyword evidence="8 12" id="KW-0443">Lipid metabolism</keyword>
<name>A0A6G7BAZ0_9LACO</name>
<comment type="subcellular location">
    <subcellularLocation>
        <location evidence="1 12">Cell membrane</location>
        <topology evidence="1 12">Multi-pass membrane protein</topology>
    </subcellularLocation>
</comment>
<evidence type="ECO:0000256" key="9">
    <source>
        <dbReference type="ARBA" id="ARBA00023136"/>
    </source>
</evidence>
<evidence type="ECO:0000256" key="7">
    <source>
        <dbReference type="ARBA" id="ARBA00022989"/>
    </source>
</evidence>
<dbReference type="CDD" id="cd09112">
    <property type="entry name" value="PLDc_CLS_2"/>
    <property type="match status" value="1"/>
</dbReference>
<sequence>MVNIITLILIVNMIISFYIVFRHQRSVATSWAWLIILLIFPVAGFIIYGFIGRGISKENLFAINKQKHISLDKVNKMQAYSLEKIFSNDTSHKAIQLIKYFNNQKEAPLSKNNAIEIYTDNQSNFQKIFNDMQNAHHTINVEYYSFMNDQLGNKFLNLLIDKAKNGIKVRIIFDPWGSLGTKLSWFKPLIKVGGEVIPFITSQNNIKKYRINYHMHRKIVVIDGKIAWTGGYNIGDQYIGHNKKFGYWRDTNIRLVGPAALLLQERFVMDWNASNDYKHTIKFSDLLFPKCNNDPYNTNHSTVQVVNDGPDKEVPYLRNGMIKLMMMAKESIWIQTPYLIPDDPMIATWVTAATSGVDVRIMIPCMPDHIGIYRATEWYANYLMNMGIKIYIYEKGFLHAKTVTIDNDFSTVGSMNQDYRSYLLNFEDEIIIYDNTITKQLKDIFKHDMCECYQLTPTITERWSKWLKFKQAFARMFSPFL</sequence>
<dbReference type="Pfam" id="PF13396">
    <property type="entry name" value="PLDc_N"/>
    <property type="match status" value="1"/>
</dbReference>
<evidence type="ECO:0000256" key="10">
    <source>
        <dbReference type="ARBA" id="ARBA00023209"/>
    </source>
</evidence>
<gene>
    <name evidence="15" type="primary">cls</name>
    <name evidence="15" type="ORF">G6Z83_06650</name>
</gene>
<feature type="transmembrane region" description="Helical" evidence="12">
    <location>
        <begin position="30"/>
        <end position="51"/>
    </location>
</feature>
<dbReference type="Proteomes" id="UP000501676">
    <property type="component" value="Chromosome"/>
</dbReference>
<dbReference type="RefSeq" id="WP_035519398.1">
    <property type="nucleotide sequence ID" value="NZ_CP049223.1"/>
</dbReference>
<keyword evidence="3 12" id="KW-0444">Lipid biosynthesis</keyword>
<feature type="active site" evidence="12">
    <location>
        <position position="218"/>
    </location>
</feature>
<dbReference type="HAMAP" id="MF_01916">
    <property type="entry name" value="Cardiolipin_synth_Cls"/>
    <property type="match status" value="1"/>
</dbReference>
<keyword evidence="9 12" id="KW-0472">Membrane</keyword>
<dbReference type="InterPro" id="IPR001736">
    <property type="entry name" value="PLipase_D/transphosphatidylase"/>
</dbReference>
<evidence type="ECO:0000259" key="14">
    <source>
        <dbReference type="PROSITE" id="PS50035"/>
    </source>
</evidence>
<dbReference type="SMART" id="SM00155">
    <property type="entry name" value="PLDc"/>
    <property type="match status" value="2"/>
</dbReference>
<feature type="domain" description="PLD phosphodiesterase" evidence="14">
    <location>
        <begin position="211"/>
        <end position="238"/>
    </location>
</feature>
<evidence type="ECO:0000256" key="8">
    <source>
        <dbReference type="ARBA" id="ARBA00023098"/>
    </source>
</evidence>
<evidence type="ECO:0000313" key="15">
    <source>
        <dbReference type="EMBL" id="QIH24344.1"/>
    </source>
</evidence>
<dbReference type="InterPro" id="IPR025202">
    <property type="entry name" value="PLD-like_dom"/>
</dbReference>
<dbReference type="CDD" id="cd09110">
    <property type="entry name" value="PLDc_CLS_1"/>
    <property type="match status" value="1"/>
</dbReference>
<dbReference type="GO" id="GO:0008808">
    <property type="term" value="F:cardiolipin synthase activity"/>
    <property type="evidence" value="ECO:0007669"/>
    <property type="project" value="UniProtKB-UniRule"/>
</dbReference>
<keyword evidence="7 12" id="KW-1133">Transmembrane helix</keyword>
<dbReference type="PANTHER" id="PTHR21248">
    <property type="entry name" value="CARDIOLIPIN SYNTHASE"/>
    <property type="match status" value="1"/>
</dbReference>
<evidence type="ECO:0000256" key="5">
    <source>
        <dbReference type="ARBA" id="ARBA00022692"/>
    </source>
</evidence>
<accession>A0A6G7BAZ0</accession>
<dbReference type="InterPro" id="IPR027379">
    <property type="entry name" value="CLS_N"/>
</dbReference>
<keyword evidence="6" id="KW-0677">Repeat</keyword>
<evidence type="ECO:0000256" key="2">
    <source>
        <dbReference type="ARBA" id="ARBA00022475"/>
    </source>
</evidence>
<dbReference type="GO" id="GO:0032049">
    <property type="term" value="P:cardiolipin biosynthetic process"/>
    <property type="evidence" value="ECO:0007669"/>
    <property type="project" value="UniProtKB-UniRule"/>
</dbReference>
<comment type="similarity">
    <text evidence="12">Belongs to the phospholipase D family. Cardiolipin synthase subfamily.</text>
</comment>
<comment type="function">
    <text evidence="12">Catalyzes the reversible phosphatidyl group transfer from one phosphatidylglycerol molecule to another to form cardiolipin (CL) (diphosphatidylglycerol) and glycerol.</text>
</comment>
<keyword evidence="11 12" id="KW-1208">Phospholipid metabolism</keyword>
<keyword evidence="4 12" id="KW-0808">Transferase</keyword>
<feature type="active site" evidence="12">
    <location>
        <position position="406"/>
    </location>
</feature>
<dbReference type="SUPFAM" id="SSF56024">
    <property type="entry name" value="Phospholipase D/nuclease"/>
    <property type="match status" value="2"/>
</dbReference>
<evidence type="ECO:0000256" key="3">
    <source>
        <dbReference type="ARBA" id="ARBA00022516"/>
    </source>
</evidence>
<organism evidence="15 16">
    <name type="scientific">Lactobacillus iners</name>
    <dbReference type="NCBI Taxonomy" id="147802"/>
    <lineage>
        <taxon>Bacteria</taxon>
        <taxon>Bacillati</taxon>
        <taxon>Bacillota</taxon>
        <taxon>Bacilli</taxon>
        <taxon>Lactobacillales</taxon>
        <taxon>Lactobacillaceae</taxon>
        <taxon>Lactobacillus</taxon>
    </lineage>
</organism>
<dbReference type="PROSITE" id="PS50035">
    <property type="entry name" value="PLD"/>
    <property type="match status" value="2"/>
</dbReference>
<reference evidence="15 16" key="1">
    <citation type="submission" date="2020-02" db="EMBL/GenBank/DDBJ databases">
        <title>Complete genome sequences of six Lactobacillus iners strains isolated from the human vagina.</title>
        <authorList>
            <person name="France M.T."/>
            <person name="Rutt L."/>
            <person name="Narina S."/>
            <person name="Arbaugh S."/>
            <person name="Humphrys M.S."/>
            <person name="Ma B."/>
            <person name="Hayward M.R."/>
            <person name="Relman D."/>
            <person name="Kwon D.S."/>
            <person name="Ravel J."/>
        </authorList>
    </citation>
    <scope>NUCLEOTIDE SEQUENCE [LARGE SCALE GENOMIC DNA]</scope>
    <source>
        <strain evidence="15 16">C0210C1</strain>
    </source>
</reference>
<evidence type="ECO:0000313" key="16">
    <source>
        <dbReference type="Proteomes" id="UP000501676"/>
    </source>
</evidence>
<dbReference type="EMBL" id="CP049228">
    <property type="protein sequence ID" value="QIH24344.1"/>
    <property type="molecule type" value="Genomic_DNA"/>
</dbReference>
<evidence type="ECO:0000256" key="12">
    <source>
        <dbReference type="HAMAP-Rule" id="MF_01916"/>
    </source>
</evidence>
<feature type="domain" description="PLD phosphodiesterase" evidence="14">
    <location>
        <begin position="394"/>
        <end position="421"/>
    </location>
</feature>
<dbReference type="Pfam" id="PF13091">
    <property type="entry name" value="PLDc_2"/>
    <property type="match status" value="2"/>
</dbReference>
<evidence type="ECO:0000256" key="11">
    <source>
        <dbReference type="ARBA" id="ARBA00023264"/>
    </source>
</evidence>
<evidence type="ECO:0000256" key="13">
    <source>
        <dbReference type="NCBIfam" id="TIGR04265"/>
    </source>
</evidence>
<dbReference type="EC" id="2.7.8.-" evidence="12 13"/>
<feature type="active site" evidence="12">
    <location>
        <position position="216"/>
    </location>
</feature>
<dbReference type="PANTHER" id="PTHR21248:SF22">
    <property type="entry name" value="PHOSPHOLIPASE D"/>
    <property type="match status" value="1"/>
</dbReference>
<dbReference type="AlphaFoldDB" id="A0A6G7BAZ0"/>
<keyword evidence="2 12" id="KW-1003">Cell membrane</keyword>
<comment type="catalytic activity">
    <reaction evidence="12">
        <text>2 a 1,2-diacyl-sn-glycero-3-phospho-(1'-sn-glycerol) = a cardiolipin + glycerol</text>
        <dbReference type="Rhea" id="RHEA:31451"/>
        <dbReference type="ChEBI" id="CHEBI:17754"/>
        <dbReference type="ChEBI" id="CHEBI:62237"/>
        <dbReference type="ChEBI" id="CHEBI:64716"/>
    </reaction>
</comment>
<protein>
    <recommendedName>
        <fullName evidence="12 13">Cardiolipin synthase</fullName>
        <shortName evidence="12">CL synthase</shortName>
        <ecNumber evidence="12 13">2.7.8.-</ecNumber>
    </recommendedName>
</protein>
<dbReference type="Gene3D" id="3.30.870.10">
    <property type="entry name" value="Endonuclease Chain A"/>
    <property type="match status" value="2"/>
</dbReference>
<evidence type="ECO:0000256" key="6">
    <source>
        <dbReference type="ARBA" id="ARBA00022737"/>
    </source>
</evidence>
<dbReference type="NCBIfam" id="TIGR04265">
    <property type="entry name" value="bac_cardiolipin"/>
    <property type="match status" value="1"/>
</dbReference>
<feature type="active site" evidence="12">
    <location>
        <position position="401"/>
    </location>
</feature>